<feature type="transmembrane region" description="Helical" evidence="1">
    <location>
        <begin position="270"/>
        <end position="287"/>
    </location>
</feature>
<accession>A0A4U5NW55</accession>
<evidence type="ECO:0000256" key="1">
    <source>
        <dbReference type="SAM" id="Phobius"/>
    </source>
</evidence>
<gene>
    <name evidence="2" type="ORF">L596_012019</name>
</gene>
<protein>
    <recommendedName>
        <fullName evidence="4">G-protein coupled receptors family 1 profile domain-containing protein</fullName>
    </recommendedName>
</protein>
<evidence type="ECO:0000313" key="3">
    <source>
        <dbReference type="Proteomes" id="UP000298663"/>
    </source>
</evidence>
<dbReference type="Proteomes" id="UP000298663">
    <property type="component" value="Unassembled WGS sequence"/>
</dbReference>
<proteinExistence type="predicted"/>
<keyword evidence="1" id="KW-1133">Transmembrane helix</keyword>
<dbReference type="EMBL" id="AZBU02000003">
    <property type="protein sequence ID" value="TKR87652.1"/>
    <property type="molecule type" value="Genomic_DNA"/>
</dbReference>
<keyword evidence="3" id="KW-1185">Reference proteome</keyword>
<evidence type="ECO:0000313" key="2">
    <source>
        <dbReference type="EMBL" id="TKR87652.1"/>
    </source>
</evidence>
<feature type="transmembrane region" description="Helical" evidence="1">
    <location>
        <begin position="129"/>
        <end position="151"/>
    </location>
</feature>
<feature type="transmembrane region" description="Helical" evidence="1">
    <location>
        <begin position="12"/>
        <end position="31"/>
    </location>
</feature>
<sequence>MDYHNPTDEIIGHSILVPNIFANIAVMFLSIRRVKSTLMQKFALNLCIPSLAYSVYSITVFALKLGSRKEEIDLTELVEMRENTELDRTADYILYVCAYDYQMLVISLVAITYATFAKPLFIQRHLEGWFIHVLFLACHLTAIAMTVSTMLSTDQTEAMVYEIPHALVIEWNDVVEAVFCLSTFAVLIGLYVVCIKSIFKFGRRNSITTRNSQNRNSMRTQLLAILAYITPPNIFVIPTSFCIDIFAVWLPKGAPVLTQICLVKVIFHDTLMGSRLLVSSIGILIVFPDYRKALLRAVWSRKYGTQFVRTISKAQMTSL</sequence>
<dbReference type="OrthoDB" id="10356645at2759"/>
<feature type="transmembrane region" description="Helical" evidence="1">
    <location>
        <begin position="220"/>
        <end position="250"/>
    </location>
</feature>
<feature type="transmembrane region" description="Helical" evidence="1">
    <location>
        <begin position="92"/>
        <end position="117"/>
    </location>
</feature>
<reference evidence="2 3" key="2">
    <citation type="journal article" date="2019" name="G3 (Bethesda)">
        <title>Hybrid Assembly of the Genome of the Entomopathogenic Nematode Steinernema carpocapsae Identifies the X-Chromosome.</title>
        <authorList>
            <person name="Serra L."/>
            <person name="Macchietto M."/>
            <person name="Macias-Munoz A."/>
            <person name="McGill C.J."/>
            <person name="Rodriguez I.M."/>
            <person name="Rodriguez B."/>
            <person name="Murad R."/>
            <person name="Mortazavi A."/>
        </authorList>
    </citation>
    <scope>NUCLEOTIDE SEQUENCE [LARGE SCALE GENOMIC DNA]</scope>
    <source>
        <strain evidence="2 3">ALL</strain>
    </source>
</reference>
<comment type="caution">
    <text evidence="2">The sequence shown here is derived from an EMBL/GenBank/DDBJ whole genome shotgun (WGS) entry which is preliminary data.</text>
</comment>
<evidence type="ECO:0008006" key="4">
    <source>
        <dbReference type="Google" id="ProtNLM"/>
    </source>
</evidence>
<reference evidence="2 3" key="1">
    <citation type="journal article" date="2015" name="Genome Biol.">
        <title>Comparative genomics of Steinernema reveals deeply conserved gene regulatory networks.</title>
        <authorList>
            <person name="Dillman A.R."/>
            <person name="Macchietto M."/>
            <person name="Porter C.F."/>
            <person name="Rogers A."/>
            <person name="Williams B."/>
            <person name="Antoshechkin I."/>
            <person name="Lee M.M."/>
            <person name="Goodwin Z."/>
            <person name="Lu X."/>
            <person name="Lewis E.E."/>
            <person name="Goodrich-Blair H."/>
            <person name="Stock S.P."/>
            <person name="Adams B.J."/>
            <person name="Sternberg P.W."/>
            <person name="Mortazavi A."/>
        </authorList>
    </citation>
    <scope>NUCLEOTIDE SEQUENCE [LARGE SCALE GENOMIC DNA]</scope>
    <source>
        <strain evidence="2 3">ALL</strain>
    </source>
</reference>
<keyword evidence="1" id="KW-0812">Transmembrane</keyword>
<keyword evidence="1" id="KW-0472">Membrane</keyword>
<name>A0A4U5NW55_STECR</name>
<organism evidence="2 3">
    <name type="scientific">Steinernema carpocapsae</name>
    <name type="common">Entomopathogenic nematode</name>
    <dbReference type="NCBI Taxonomy" id="34508"/>
    <lineage>
        <taxon>Eukaryota</taxon>
        <taxon>Metazoa</taxon>
        <taxon>Ecdysozoa</taxon>
        <taxon>Nematoda</taxon>
        <taxon>Chromadorea</taxon>
        <taxon>Rhabditida</taxon>
        <taxon>Tylenchina</taxon>
        <taxon>Panagrolaimomorpha</taxon>
        <taxon>Strongyloidoidea</taxon>
        <taxon>Steinernematidae</taxon>
        <taxon>Steinernema</taxon>
    </lineage>
</organism>
<feature type="transmembrane region" description="Helical" evidence="1">
    <location>
        <begin position="43"/>
        <end position="63"/>
    </location>
</feature>
<feature type="transmembrane region" description="Helical" evidence="1">
    <location>
        <begin position="174"/>
        <end position="199"/>
    </location>
</feature>
<dbReference type="AlphaFoldDB" id="A0A4U5NW55"/>